<protein>
    <submittedName>
        <fullName evidence="2">Phosphatase PAP2 family protein</fullName>
    </submittedName>
</protein>
<evidence type="ECO:0000313" key="3">
    <source>
        <dbReference type="Proteomes" id="UP001597510"/>
    </source>
</evidence>
<dbReference type="EMBL" id="JBHULC010000015">
    <property type="protein sequence ID" value="MFD2522230.1"/>
    <property type="molecule type" value="Genomic_DNA"/>
</dbReference>
<dbReference type="PANTHER" id="PTHR34599:SF1">
    <property type="entry name" value="PHOSPHATIDIC ACID PHOSPHATASE TYPE 2_HALOPEROXIDASE DOMAIN-CONTAINING PROTEIN"/>
    <property type="match status" value="1"/>
</dbReference>
<evidence type="ECO:0000313" key="2">
    <source>
        <dbReference type="EMBL" id="MFD2522230.1"/>
    </source>
</evidence>
<dbReference type="InterPro" id="IPR000326">
    <property type="entry name" value="PAP2/HPO"/>
</dbReference>
<dbReference type="Gene3D" id="1.10.606.10">
    <property type="entry name" value="Vanadium-containing Chloroperoxidase, domain 2"/>
    <property type="match status" value="1"/>
</dbReference>
<dbReference type="RefSeq" id="WP_340240815.1">
    <property type="nucleotide sequence ID" value="NZ_JBBEWC010000026.1"/>
</dbReference>
<dbReference type="CDD" id="cd03380">
    <property type="entry name" value="PAP2_like_1"/>
    <property type="match status" value="1"/>
</dbReference>
<dbReference type="CDD" id="cd03398">
    <property type="entry name" value="PAP2_haloperoxidase"/>
    <property type="match status" value="1"/>
</dbReference>
<dbReference type="InterPro" id="IPR036938">
    <property type="entry name" value="PAP2/HPO_sf"/>
</dbReference>
<name>A0ABW5JBW8_9BACT</name>
<feature type="domain" description="Phosphatidic acid phosphatase type 2/haloperoxidase" evidence="1">
    <location>
        <begin position="319"/>
        <end position="429"/>
    </location>
</feature>
<evidence type="ECO:0000259" key="1">
    <source>
        <dbReference type="SMART" id="SM00014"/>
    </source>
</evidence>
<dbReference type="PANTHER" id="PTHR34599">
    <property type="entry name" value="PEROXIDASE-RELATED"/>
    <property type="match status" value="1"/>
</dbReference>
<dbReference type="Pfam" id="PF01569">
    <property type="entry name" value="PAP2"/>
    <property type="match status" value="2"/>
</dbReference>
<proteinExistence type="predicted"/>
<comment type="caution">
    <text evidence="2">The sequence shown here is derived from an EMBL/GenBank/DDBJ whole genome shotgun (WGS) entry which is preliminary data.</text>
</comment>
<dbReference type="InterPro" id="IPR052559">
    <property type="entry name" value="V-haloperoxidase"/>
</dbReference>
<keyword evidence="3" id="KW-1185">Reference proteome</keyword>
<dbReference type="Proteomes" id="UP001597510">
    <property type="component" value="Unassembled WGS sequence"/>
</dbReference>
<dbReference type="InterPro" id="IPR016119">
    <property type="entry name" value="Br/Cl_peroxidase_C"/>
</dbReference>
<dbReference type="Gene3D" id="1.20.144.10">
    <property type="entry name" value="Phosphatidic acid phosphatase type 2/haloperoxidase"/>
    <property type="match status" value="1"/>
</dbReference>
<gene>
    <name evidence="2" type="ORF">ACFSR2_15120</name>
</gene>
<organism evidence="2 3">
    <name type="scientific">Emticicia soli</name>
    <dbReference type="NCBI Taxonomy" id="2027878"/>
    <lineage>
        <taxon>Bacteria</taxon>
        <taxon>Pseudomonadati</taxon>
        <taxon>Bacteroidota</taxon>
        <taxon>Cytophagia</taxon>
        <taxon>Cytophagales</taxon>
        <taxon>Leadbetterellaceae</taxon>
        <taxon>Emticicia</taxon>
    </lineage>
</organism>
<sequence length="435" mass="49041">MKKMIFIIALSMVQFCTQAQKTMSYEAANWKLWLLDNPQQISVQAPPTQTKTDLQAVKQAMSVLDDKKREAIRFWNAGAPSYRWNKVIVDMIEANPESMLRTPAAWVNLAIYDATVLAWKEKLKYKRKRPNEIDTSIRTIIDAPRTYGYPCEHSVTASAAAHVLAYFFPTKADSLLKLAKTAAQSRIDAGVQFPSDTEAAWKLGEQVALQIIEKAKHDGSDKQWDGQMNKDPKKWTGKYPFGITLATFTPMFLKTNNQFRPDGPPDFAKEMEEMKNFKQTFRSASIAYYWGSTSTNWIELAGQKMFEYGLADDTPAAARIYAVLGTASHESAIAIMDAKYAYWGIRPDQYDPTYKPLLSTPPFPGYPSGHAAGGATASEVLSYFFPADAPLFRKMAEECAESRFYAGIHFRTDNVVGLELGRNVGKYLVEQWMKK</sequence>
<dbReference type="SMART" id="SM00014">
    <property type="entry name" value="acidPPc"/>
    <property type="match status" value="1"/>
</dbReference>
<dbReference type="SUPFAM" id="SSF48317">
    <property type="entry name" value="Acid phosphatase/Vanadium-dependent haloperoxidase"/>
    <property type="match status" value="2"/>
</dbReference>
<accession>A0ABW5JBW8</accession>
<reference evidence="3" key="1">
    <citation type="journal article" date="2019" name="Int. J. Syst. Evol. Microbiol.">
        <title>The Global Catalogue of Microorganisms (GCM) 10K type strain sequencing project: providing services to taxonomists for standard genome sequencing and annotation.</title>
        <authorList>
            <consortium name="The Broad Institute Genomics Platform"/>
            <consortium name="The Broad Institute Genome Sequencing Center for Infectious Disease"/>
            <person name="Wu L."/>
            <person name="Ma J."/>
        </authorList>
    </citation>
    <scope>NUCLEOTIDE SEQUENCE [LARGE SCALE GENOMIC DNA]</scope>
    <source>
        <strain evidence="3">KCTC 52344</strain>
    </source>
</reference>